<organism evidence="2 3">
    <name type="scientific">Reticulomyxa filosa</name>
    <dbReference type="NCBI Taxonomy" id="46433"/>
    <lineage>
        <taxon>Eukaryota</taxon>
        <taxon>Sar</taxon>
        <taxon>Rhizaria</taxon>
        <taxon>Retaria</taxon>
        <taxon>Foraminifera</taxon>
        <taxon>Monothalamids</taxon>
        <taxon>Reticulomyxidae</taxon>
        <taxon>Reticulomyxa</taxon>
    </lineage>
</organism>
<evidence type="ECO:0000313" key="3">
    <source>
        <dbReference type="Proteomes" id="UP000023152"/>
    </source>
</evidence>
<dbReference type="EMBL" id="ASPP01017119">
    <property type="protein sequence ID" value="ETO17190.1"/>
    <property type="molecule type" value="Genomic_DNA"/>
</dbReference>
<evidence type="ECO:0000256" key="1">
    <source>
        <dbReference type="SAM" id="Coils"/>
    </source>
</evidence>
<comment type="caution">
    <text evidence="2">The sequence shown here is derived from an EMBL/GenBank/DDBJ whole genome shotgun (WGS) entry which is preliminary data.</text>
</comment>
<keyword evidence="1" id="KW-0175">Coiled coil</keyword>
<dbReference type="AlphaFoldDB" id="X6MVQ9"/>
<dbReference type="Proteomes" id="UP000023152">
    <property type="component" value="Unassembled WGS sequence"/>
</dbReference>
<proteinExistence type="predicted"/>
<keyword evidence="3" id="KW-1185">Reference proteome</keyword>
<evidence type="ECO:0000313" key="2">
    <source>
        <dbReference type="EMBL" id="ETO17190.1"/>
    </source>
</evidence>
<feature type="coiled-coil region" evidence="1">
    <location>
        <begin position="77"/>
        <end position="104"/>
    </location>
</feature>
<name>X6MVQ9_RETFI</name>
<gene>
    <name evidence="2" type="ORF">RFI_20140</name>
</gene>
<reference evidence="2 3" key="1">
    <citation type="journal article" date="2013" name="Curr. Biol.">
        <title>The Genome of the Foraminiferan Reticulomyxa filosa.</title>
        <authorList>
            <person name="Glockner G."/>
            <person name="Hulsmann N."/>
            <person name="Schleicher M."/>
            <person name="Noegel A.A."/>
            <person name="Eichinger L."/>
            <person name="Gallinger C."/>
            <person name="Pawlowski J."/>
            <person name="Sierra R."/>
            <person name="Euteneuer U."/>
            <person name="Pillet L."/>
            <person name="Moustafa A."/>
            <person name="Platzer M."/>
            <person name="Groth M."/>
            <person name="Szafranski K."/>
            <person name="Schliwa M."/>
        </authorList>
    </citation>
    <scope>NUCLEOTIDE SEQUENCE [LARGE SCALE GENOMIC DNA]</scope>
</reference>
<protein>
    <submittedName>
        <fullName evidence="2">Uncharacterized protein</fullName>
    </submittedName>
</protein>
<accession>X6MVQ9</accession>
<sequence length="171" mass="20364">MYLRMQLLIDRVNEFQDETIVTRLKQGDDRLKKMFEELAKGNKEFDSHLELIDSAHNKDEKQMLKVQKQRSDAREHNVKYELHAINLQDKVNELREKLDHGKHETFFNSFPEEDLHICDDDNVSLKDSDESNPAYLSETSVQQNLIRAQVEFYFSDYSLKRDKSFAKIDMY</sequence>